<protein>
    <submittedName>
        <fullName evidence="2">Uncharacterized protein</fullName>
    </submittedName>
</protein>
<reference evidence="1 4" key="2">
    <citation type="submission" date="2019-10" db="EMBL/GenBank/DDBJ databases">
        <title>Bacillus from the desert of Cuatro Cinegas, Coahuila.</title>
        <authorList>
            <person name="Olmedo-Alvarez G."/>
            <person name="Saldana S."/>
            <person name="Barcelo D."/>
        </authorList>
    </citation>
    <scope>NUCLEOTIDE SEQUENCE [LARGE SCALE GENOMIC DNA]</scope>
    <source>
        <strain evidence="1 4">CH417_13T</strain>
    </source>
</reference>
<comment type="caution">
    <text evidence="2">The sequence shown here is derived from an EMBL/GenBank/DDBJ whole genome shotgun (WGS) entry which is preliminary data.</text>
</comment>
<name>A0A0J7H6X9_BACCE</name>
<dbReference type="EMBL" id="LJKE01000106">
    <property type="protein sequence ID" value="KZD54801.1"/>
    <property type="molecule type" value="Genomic_DNA"/>
</dbReference>
<evidence type="ECO:0000313" key="4">
    <source>
        <dbReference type="Proteomes" id="UP000475765"/>
    </source>
</evidence>
<proteinExistence type="predicted"/>
<gene>
    <name evidence="2" type="ORF">B4088_5592</name>
    <name evidence="1" type="ORF">F8172_02385</name>
</gene>
<dbReference type="PATRIC" id="fig|1396.445.peg.321"/>
<dbReference type="AlphaFoldDB" id="A0A0J7H6X9"/>
<sequence>MIKKLIIGSIALGTTIGVSKPTFAATIHSPSQFKEIQNVHVQSLHSPWQYLGQTSRELQIKSKDPKVLAFELAKEAPFYEEELVDICSVILDANVDVIYWTSKEWVRFEEGNYEFKHEIKIFRDKERQQLITALES</sequence>
<dbReference type="Proteomes" id="UP000076482">
    <property type="component" value="Unassembled WGS sequence"/>
</dbReference>
<evidence type="ECO:0000313" key="1">
    <source>
        <dbReference type="EMBL" id="KAB2399909.1"/>
    </source>
</evidence>
<dbReference type="EMBL" id="WBPP01000005">
    <property type="protein sequence ID" value="KAB2399909.1"/>
    <property type="molecule type" value="Genomic_DNA"/>
</dbReference>
<evidence type="ECO:0000313" key="3">
    <source>
        <dbReference type="Proteomes" id="UP000076482"/>
    </source>
</evidence>
<accession>A0A0J7H6X9</accession>
<reference evidence="2 3" key="1">
    <citation type="submission" date="2015-09" db="EMBL/GenBank/DDBJ databases">
        <title>Bacillus cereus food isolates.</title>
        <authorList>
            <person name="Boekhorst J."/>
        </authorList>
    </citation>
    <scope>NUCLEOTIDE SEQUENCE [LARGE SCALE GENOMIC DNA]</scope>
    <source>
        <strain evidence="2 3">B4088</strain>
    </source>
</reference>
<dbReference type="Proteomes" id="UP000475765">
    <property type="component" value="Unassembled WGS sequence"/>
</dbReference>
<organism evidence="2 3">
    <name type="scientific">Bacillus cereus</name>
    <dbReference type="NCBI Taxonomy" id="1396"/>
    <lineage>
        <taxon>Bacteria</taxon>
        <taxon>Bacillati</taxon>
        <taxon>Bacillota</taxon>
        <taxon>Bacilli</taxon>
        <taxon>Bacillales</taxon>
        <taxon>Bacillaceae</taxon>
        <taxon>Bacillus</taxon>
        <taxon>Bacillus cereus group</taxon>
    </lineage>
</organism>
<dbReference type="RefSeq" id="WP_000592181.1">
    <property type="nucleotide sequence ID" value="NZ_AP022987.1"/>
</dbReference>
<evidence type="ECO:0000313" key="2">
    <source>
        <dbReference type="EMBL" id="KZD54801.1"/>
    </source>
</evidence>